<dbReference type="AlphaFoldDB" id="A0A426YYD2"/>
<evidence type="ECO:0000256" key="1">
    <source>
        <dbReference type="SAM" id="Phobius"/>
    </source>
</evidence>
<keyword evidence="1" id="KW-0472">Membrane</keyword>
<dbReference type="Proteomes" id="UP000287651">
    <property type="component" value="Unassembled WGS sequence"/>
</dbReference>
<sequence length="337" mass="36518">MVAGRDGSFLRATMKDGSKRSLLVVLPSSAHTKKEKKRIATVSSSCPKEDYRRPPLFFLSSSVTGQPSVVHYPCRHCHPPVVAVPPRLLLHPPTTIAPLLLIAHALCRYLIAITHIAAPSSLASSLALLFHRNHLLLVPHPLLLQALPAIALYLLCFLPYRIRFQLAISLLSLPLSLASSYALLFLPCCNPRHPLPLYPLLPMAFPPHQPCAAPSLALLSRCSTRLPPLPSSFSSQPSIAPSPSAGAVASTSRRCLLFNHSLNHLYHRRYSLSSLSLPTATIAAPPAAHPSSTTPYLAPLAASPCWSSHPSLPQPSLLSPAPCFLCCYHCRPPLQRP</sequence>
<feature type="transmembrane region" description="Helical" evidence="1">
    <location>
        <begin position="167"/>
        <end position="186"/>
    </location>
</feature>
<name>A0A426YYD2_ENSVE</name>
<keyword evidence="1" id="KW-1133">Transmembrane helix</keyword>
<comment type="caution">
    <text evidence="2">The sequence shown here is derived from an EMBL/GenBank/DDBJ whole genome shotgun (WGS) entry which is preliminary data.</text>
</comment>
<protein>
    <submittedName>
        <fullName evidence="2">Uncharacterized protein</fullName>
    </submittedName>
</protein>
<organism evidence="2 3">
    <name type="scientific">Ensete ventricosum</name>
    <name type="common">Abyssinian banana</name>
    <name type="synonym">Musa ensete</name>
    <dbReference type="NCBI Taxonomy" id="4639"/>
    <lineage>
        <taxon>Eukaryota</taxon>
        <taxon>Viridiplantae</taxon>
        <taxon>Streptophyta</taxon>
        <taxon>Embryophyta</taxon>
        <taxon>Tracheophyta</taxon>
        <taxon>Spermatophyta</taxon>
        <taxon>Magnoliopsida</taxon>
        <taxon>Liliopsida</taxon>
        <taxon>Zingiberales</taxon>
        <taxon>Musaceae</taxon>
        <taxon>Ensete</taxon>
    </lineage>
</organism>
<evidence type="ECO:0000313" key="3">
    <source>
        <dbReference type="Proteomes" id="UP000287651"/>
    </source>
</evidence>
<accession>A0A426YYD2</accession>
<dbReference type="EMBL" id="AMZH03009483">
    <property type="protein sequence ID" value="RRT56756.1"/>
    <property type="molecule type" value="Genomic_DNA"/>
</dbReference>
<evidence type="ECO:0000313" key="2">
    <source>
        <dbReference type="EMBL" id="RRT56756.1"/>
    </source>
</evidence>
<keyword evidence="1" id="KW-0812">Transmembrane</keyword>
<gene>
    <name evidence="2" type="ORF">B296_00024286</name>
</gene>
<proteinExistence type="predicted"/>
<feature type="transmembrane region" description="Helical" evidence="1">
    <location>
        <begin position="142"/>
        <end position="160"/>
    </location>
</feature>
<reference evidence="2 3" key="1">
    <citation type="journal article" date="2014" name="Agronomy (Basel)">
        <title>A Draft Genome Sequence for Ensete ventricosum, the Drought-Tolerant Tree Against Hunger.</title>
        <authorList>
            <person name="Harrison J."/>
            <person name="Moore K.A."/>
            <person name="Paszkiewicz K."/>
            <person name="Jones T."/>
            <person name="Grant M."/>
            <person name="Ambacheew D."/>
            <person name="Muzemil S."/>
            <person name="Studholme D.J."/>
        </authorList>
    </citation>
    <scope>NUCLEOTIDE SEQUENCE [LARGE SCALE GENOMIC DNA]</scope>
</reference>